<dbReference type="EMBL" id="JAGPXD010000002">
    <property type="protein sequence ID" value="KAH7368518.1"/>
    <property type="molecule type" value="Genomic_DNA"/>
</dbReference>
<keyword evidence="2" id="KW-1185">Reference proteome</keyword>
<evidence type="ECO:0000313" key="2">
    <source>
        <dbReference type="Proteomes" id="UP000813385"/>
    </source>
</evidence>
<comment type="caution">
    <text evidence="1">The sequence shown here is derived from an EMBL/GenBank/DDBJ whole genome shotgun (WGS) entry which is preliminary data.</text>
</comment>
<proteinExistence type="predicted"/>
<protein>
    <submittedName>
        <fullName evidence="1">Uncharacterized protein</fullName>
    </submittedName>
</protein>
<name>A0A8K0X651_9PEZI</name>
<organism evidence="1 2">
    <name type="scientific">Plectosphaerella cucumerina</name>
    <dbReference type="NCBI Taxonomy" id="40658"/>
    <lineage>
        <taxon>Eukaryota</taxon>
        <taxon>Fungi</taxon>
        <taxon>Dikarya</taxon>
        <taxon>Ascomycota</taxon>
        <taxon>Pezizomycotina</taxon>
        <taxon>Sordariomycetes</taxon>
        <taxon>Hypocreomycetidae</taxon>
        <taxon>Glomerellales</taxon>
        <taxon>Plectosphaerellaceae</taxon>
        <taxon>Plectosphaerella</taxon>
    </lineage>
</organism>
<evidence type="ECO:0000313" key="1">
    <source>
        <dbReference type="EMBL" id="KAH7368518.1"/>
    </source>
</evidence>
<gene>
    <name evidence="1" type="ORF">B0T11DRAFT_64945</name>
</gene>
<dbReference type="AlphaFoldDB" id="A0A8K0X651"/>
<dbReference type="Proteomes" id="UP000813385">
    <property type="component" value="Unassembled WGS sequence"/>
</dbReference>
<sequence>MAVPSQMGNEPTRWAGQSGWHKQMAVCPSSSPLIPSHPIPSHPIVPSRHHQRPPFSVLARPGFFVQGSAGISVTLSQAPSPSLSLCISCRFSLSLTALFCNPLKSVRRVGEERWCVPVVWLRHRRPGRGGWPETSTTTSAPPLLPIPAFSLFSKDAPPKPQPLCRVRKVDDHISHTPLSHPGLCSPSLFLKSDSKPVPSSLFPPFFDRRWAALPETLLFFLLAPVKPPALLRLGPAARMAIRVWKRVSS</sequence>
<reference evidence="1" key="1">
    <citation type="journal article" date="2021" name="Nat. Commun.">
        <title>Genetic determinants of endophytism in the Arabidopsis root mycobiome.</title>
        <authorList>
            <person name="Mesny F."/>
            <person name="Miyauchi S."/>
            <person name="Thiergart T."/>
            <person name="Pickel B."/>
            <person name="Atanasova L."/>
            <person name="Karlsson M."/>
            <person name="Huettel B."/>
            <person name="Barry K.W."/>
            <person name="Haridas S."/>
            <person name="Chen C."/>
            <person name="Bauer D."/>
            <person name="Andreopoulos W."/>
            <person name="Pangilinan J."/>
            <person name="LaButti K."/>
            <person name="Riley R."/>
            <person name="Lipzen A."/>
            <person name="Clum A."/>
            <person name="Drula E."/>
            <person name="Henrissat B."/>
            <person name="Kohler A."/>
            <person name="Grigoriev I.V."/>
            <person name="Martin F.M."/>
            <person name="Hacquard S."/>
        </authorList>
    </citation>
    <scope>NUCLEOTIDE SEQUENCE</scope>
    <source>
        <strain evidence="1">MPI-CAGE-AT-0016</strain>
    </source>
</reference>
<accession>A0A8K0X651</accession>